<reference evidence="2 3" key="1">
    <citation type="submission" date="2020-02" db="EMBL/GenBank/DDBJ databases">
        <authorList>
            <person name="Babadi Z.K."/>
            <person name="Risdian C."/>
            <person name="Ebrahimipour G.H."/>
            <person name="Wink J."/>
        </authorList>
    </citation>
    <scope>NUCLEOTIDE SEQUENCE [LARGE SCALE GENOMIC DNA]</scope>
    <source>
        <strain evidence="2 3">ZKHCc1 1396</strain>
    </source>
</reference>
<protein>
    <recommendedName>
        <fullName evidence="4">Lipoprotein</fullName>
    </recommendedName>
</protein>
<dbReference type="RefSeq" id="WP_193430206.1">
    <property type="nucleotide sequence ID" value="NZ_CBCSIP010000001.1"/>
</dbReference>
<feature type="region of interest" description="Disordered" evidence="1">
    <location>
        <begin position="85"/>
        <end position="114"/>
    </location>
</feature>
<proteinExistence type="predicted"/>
<keyword evidence="3" id="KW-1185">Reference proteome</keyword>
<evidence type="ECO:0008006" key="4">
    <source>
        <dbReference type="Google" id="ProtNLM"/>
    </source>
</evidence>
<dbReference type="Proteomes" id="UP001516472">
    <property type="component" value="Unassembled WGS sequence"/>
</dbReference>
<organism evidence="2 3">
    <name type="scientific">Corallococcus soli</name>
    <dbReference type="NCBI Taxonomy" id="2710757"/>
    <lineage>
        <taxon>Bacteria</taxon>
        <taxon>Pseudomonadati</taxon>
        <taxon>Myxococcota</taxon>
        <taxon>Myxococcia</taxon>
        <taxon>Myxococcales</taxon>
        <taxon>Cystobacterineae</taxon>
        <taxon>Myxococcaceae</taxon>
        <taxon>Corallococcus</taxon>
    </lineage>
</organism>
<evidence type="ECO:0000256" key="1">
    <source>
        <dbReference type="SAM" id="MobiDB-lite"/>
    </source>
</evidence>
<evidence type="ECO:0000313" key="3">
    <source>
        <dbReference type="Proteomes" id="UP001516472"/>
    </source>
</evidence>
<comment type="caution">
    <text evidence="2">The sequence shown here is derived from an EMBL/GenBank/DDBJ whole genome shotgun (WGS) entry which is preliminary data.</text>
</comment>
<evidence type="ECO:0000313" key="2">
    <source>
        <dbReference type="EMBL" id="MBE4753053.1"/>
    </source>
</evidence>
<feature type="compositionally biased region" description="Gly residues" evidence="1">
    <location>
        <begin position="102"/>
        <end position="114"/>
    </location>
</feature>
<name>A0ABR9PYR7_9BACT</name>
<accession>A0ABR9PYR7</accession>
<gene>
    <name evidence="2" type="ORF">G4177_33370</name>
</gene>
<dbReference type="EMBL" id="JAAIYO010000015">
    <property type="protein sequence ID" value="MBE4753053.1"/>
    <property type="molecule type" value="Genomic_DNA"/>
</dbReference>
<sequence>MSPLPHPRPGIASTLVLPLAVIGIALLSGCGVFDQGACVHGSALYFCTDDTADECRDFWCEDWDYCGYFEGDSCEDVGFPEGTVSLDAYSEPRTPEWSWGTPSGGSGPGGGGGNGSGGNGSGACAYYDPNLNRVLCDQRSGASSCSGKWMGSGTTCSGLSCSSGTDPNSCTVPGGSSGGGSCTPTYQGPTGDAQVYTQCASVWNYRCQMKNHSAADQNCLVYDSLEATVSCPYCP</sequence>